<dbReference type="PROSITE" id="PS01278">
    <property type="entry name" value="MTTASE_RADICAL"/>
    <property type="match status" value="1"/>
</dbReference>
<evidence type="ECO:0000256" key="7">
    <source>
        <dbReference type="ARBA" id="ARBA00023014"/>
    </source>
</evidence>
<evidence type="ECO:0000313" key="13">
    <source>
        <dbReference type="Proteomes" id="UP000298602"/>
    </source>
</evidence>
<evidence type="ECO:0000259" key="9">
    <source>
        <dbReference type="PROSITE" id="PS50926"/>
    </source>
</evidence>
<dbReference type="RefSeq" id="WP_137424461.1">
    <property type="nucleotide sequence ID" value="NZ_CP040098.1"/>
</dbReference>
<dbReference type="FunFam" id="3.80.30.20:FF:000001">
    <property type="entry name" value="tRNA-2-methylthio-N(6)-dimethylallyladenosine synthase 2"/>
    <property type="match status" value="1"/>
</dbReference>
<dbReference type="InterPro" id="IPR023404">
    <property type="entry name" value="rSAM_horseshoe"/>
</dbReference>
<dbReference type="InterPro" id="IPR005839">
    <property type="entry name" value="Methylthiotransferase"/>
</dbReference>
<feature type="binding site" evidence="8">
    <location>
        <position position="92"/>
    </location>
    <ligand>
        <name>[4Fe-4S] cluster</name>
        <dbReference type="ChEBI" id="CHEBI:49883"/>
        <label>1</label>
    </ligand>
</feature>
<proteinExistence type="inferred from homology"/>
<feature type="binding site" evidence="8">
    <location>
        <position position="174"/>
    </location>
    <ligand>
        <name>[4Fe-4S] cluster</name>
        <dbReference type="ChEBI" id="CHEBI:49883"/>
        <label>2</label>
        <note>4Fe-4S-S-AdoMet</note>
    </ligand>
</feature>
<keyword evidence="13" id="KW-1185">Reference proteome</keyword>
<organism evidence="12 13">
    <name type="scientific">Desulfoglaeba alkanexedens ALDC</name>
    <dbReference type="NCBI Taxonomy" id="980445"/>
    <lineage>
        <taxon>Bacteria</taxon>
        <taxon>Pseudomonadati</taxon>
        <taxon>Thermodesulfobacteriota</taxon>
        <taxon>Syntrophobacteria</taxon>
        <taxon>Syntrophobacterales</taxon>
        <taxon>Syntrophobacteraceae</taxon>
        <taxon>Desulfoglaeba</taxon>
    </lineage>
</organism>
<dbReference type="InterPro" id="IPR038135">
    <property type="entry name" value="Methylthiotransferase_N_sf"/>
</dbReference>
<dbReference type="SUPFAM" id="SSF102114">
    <property type="entry name" value="Radical SAM enzymes"/>
    <property type="match status" value="1"/>
</dbReference>
<dbReference type="PROSITE" id="PS51449">
    <property type="entry name" value="MTTASE_N"/>
    <property type="match status" value="1"/>
</dbReference>
<dbReference type="Proteomes" id="UP000298602">
    <property type="component" value="Chromosome"/>
</dbReference>
<dbReference type="InterPro" id="IPR020612">
    <property type="entry name" value="Methylthiotransferase_CS"/>
</dbReference>
<dbReference type="PROSITE" id="PS50926">
    <property type="entry name" value="TRAM"/>
    <property type="match status" value="1"/>
</dbReference>
<gene>
    <name evidence="8 12" type="primary">rimO</name>
    <name evidence="12" type="ORF">FDQ92_09390</name>
</gene>
<dbReference type="SMART" id="SM00729">
    <property type="entry name" value="Elp3"/>
    <property type="match status" value="1"/>
</dbReference>
<feature type="domain" description="MTTase N-terminal" evidence="10">
    <location>
        <begin position="13"/>
        <end position="129"/>
    </location>
</feature>
<keyword evidence="5 8" id="KW-0479">Metal-binding</keyword>
<dbReference type="GO" id="GO:0035599">
    <property type="term" value="F:aspartic acid methylthiotransferase activity"/>
    <property type="evidence" value="ECO:0007669"/>
    <property type="project" value="TreeGrafter"/>
</dbReference>
<comment type="function">
    <text evidence="8">Catalyzes the methylthiolation of an aspartic acid residue of ribosomal protein uS12.</text>
</comment>
<reference evidence="12 13" key="1">
    <citation type="submission" date="2019-05" db="EMBL/GenBank/DDBJ databases">
        <title>The Complete Genome Sequence of the n-alkane-degrading Desulfoglaeba alkanexedens ALDC reveals multiple alkylsuccinate synthase gene clusters.</title>
        <authorList>
            <person name="Callaghan A.V."/>
            <person name="Davidova I.A."/>
            <person name="Duncan K.E."/>
            <person name="Morris B."/>
            <person name="McInerney M.J."/>
        </authorList>
    </citation>
    <scope>NUCLEOTIDE SEQUENCE [LARGE SCALE GENOMIC DNA]</scope>
    <source>
        <strain evidence="12 13">ALDC</strain>
    </source>
</reference>
<dbReference type="PANTHER" id="PTHR43837">
    <property type="entry name" value="RIBOSOMAL PROTEIN S12 METHYLTHIOTRANSFERASE RIMO"/>
    <property type="match status" value="1"/>
</dbReference>
<evidence type="ECO:0000256" key="6">
    <source>
        <dbReference type="ARBA" id="ARBA00023004"/>
    </source>
</evidence>
<dbReference type="Pfam" id="PF04055">
    <property type="entry name" value="Radical_SAM"/>
    <property type="match status" value="1"/>
</dbReference>
<keyword evidence="2 8" id="KW-0963">Cytoplasm</keyword>
<feature type="binding site" evidence="8">
    <location>
        <position position="167"/>
    </location>
    <ligand>
        <name>[4Fe-4S] cluster</name>
        <dbReference type="ChEBI" id="CHEBI:49883"/>
        <label>2</label>
        <note>4Fe-4S-S-AdoMet</note>
    </ligand>
</feature>
<accession>A0A4P8L3S2</accession>
<dbReference type="Gene3D" id="3.40.50.12160">
    <property type="entry name" value="Methylthiotransferase, N-terminal domain"/>
    <property type="match status" value="1"/>
</dbReference>
<feature type="domain" description="TRAM" evidence="9">
    <location>
        <begin position="386"/>
        <end position="454"/>
    </location>
</feature>
<evidence type="ECO:0000256" key="4">
    <source>
        <dbReference type="ARBA" id="ARBA00022691"/>
    </source>
</evidence>
<keyword evidence="4 8" id="KW-0949">S-adenosyl-L-methionine</keyword>
<dbReference type="SFLD" id="SFLDS00029">
    <property type="entry name" value="Radical_SAM"/>
    <property type="match status" value="1"/>
</dbReference>
<evidence type="ECO:0000259" key="11">
    <source>
        <dbReference type="PROSITE" id="PS51918"/>
    </source>
</evidence>
<evidence type="ECO:0000256" key="2">
    <source>
        <dbReference type="ARBA" id="ARBA00022490"/>
    </source>
</evidence>
<sequence length="471" mass="51679">MTGVEKAADQAAPKASLISLGCAKNLVDSEVLAHQLTALGYRLSGNPGEASLIVVNTCGFLESAVEEAIETLLDVSRFKKNGSCRHLAAVGCMVQRYGKKLVDLLPEVDFFAGTSQYAEFASLFRQFLEDGRRRLHLRRSTYLLTAETPKERATARHTAYVKIAEGCSNRCSFCLIPKLRGPFRSRTVGDVVREISSLAEAGTVEVNLIAQDITAFGSDRNDSAGLIRLIEAIEAVAGIRWVRLLYAHPQRITADLLKTMNASRKVVPYLDVPFQHSAPGILQAMHRSGGCKSVEQVVELIRSELPEATLRTSLMVGFPGETKKEFKALCAFVERAQFDHVGVFVFSPEKGSLAARFPGRVSRRTAERRRSDLMEIQRAISRRRLRRWVGRRVPVLVEGVHPETDLLLVGRTAHQAPEVDGSVLITGGTAEVGRILDITITGSHDYDLEGFVAEATDERGEAAENPSAARL</sequence>
<dbReference type="AlphaFoldDB" id="A0A4P8L3S2"/>
<dbReference type="EMBL" id="CP040098">
    <property type="protein sequence ID" value="QCQ22353.1"/>
    <property type="molecule type" value="Genomic_DNA"/>
</dbReference>
<dbReference type="InterPro" id="IPR013848">
    <property type="entry name" value="Methylthiotransferase_N"/>
</dbReference>
<dbReference type="Gene3D" id="2.40.50.140">
    <property type="entry name" value="Nucleic acid-binding proteins"/>
    <property type="match status" value="1"/>
</dbReference>
<keyword evidence="12" id="KW-0687">Ribonucleoprotein</keyword>
<dbReference type="GO" id="GO:0046872">
    <property type="term" value="F:metal ion binding"/>
    <property type="evidence" value="ECO:0007669"/>
    <property type="project" value="UniProtKB-KW"/>
</dbReference>
<dbReference type="OrthoDB" id="9805215at2"/>
<dbReference type="CDD" id="cd01335">
    <property type="entry name" value="Radical_SAM"/>
    <property type="match status" value="1"/>
</dbReference>
<feature type="binding site" evidence="8">
    <location>
        <position position="171"/>
    </location>
    <ligand>
        <name>[4Fe-4S] cluster</name>
        <dbReference type="ChEBI" id="CHEBI:49883"/>
        <label>2</label>
        <note>4Fe-4S-S-AdoMet</note>
    </ligand>
</feature>
<dbReference type="GO" id="GO:0103039">
    <property type="term" value="F:protein methylthiotransferase activity"/>
    <property type="evidence" value="ECO:0007669"/>
    <property type="project" value="UniProtKB-EC"/>
</dbReference>
<evidence type="ECO:0000256" key="8">
    <source>
        <dbReference type="HAMAP-Rule" id="MF_01865"/>
    </source>
</evidence>
<comment type="similarity">
    <text evidence="8">Belongs to the methylthiotransferase family. RimO subfamily.</text>
</comment>
<dbReference type="PROSITE" id="PS51918">
    <property type="entry name" value="RADICAL_SAM"/>
    <property type="match status" value="1"/>
</dbReference>
<evidence type="ECO:0000256" key="1">
    <source>
        <dbReference type="ARBA" id="ARBA00022485"/>
    </source>
</evidence>
<dbReference type="Pfam" id="PF18693">
    <property type="entry name" value="TRAM_2"/>
    <property type="match status" value="1"/>
</dbReference>
<reference evidence="12 13" key="2">
    <citation type="submission" date="2019-05" db="EMBL/GenBank/DDBJ databases">
        <authorList>
            <person name="Suflita J.M."/>
            <person name="Marks C.R."/>
        </authorList>
    </citation>
    <scope>NUCLEOTIDE SEQUENCE [LARGE SCALE GENOMIC DNA]</scope>
    <source>
        <strain evidence="12 13">ALDC</strain>
    </source>
</reference>
<name>A0A4P8L3S2_9BACT</name>
<dbReference type="KEGG" id="dax:FDQ92_09390"/>
<keyword evidence="12" id="KW-0689">Ribosomal protein</keyword>
<dbReference type="Pfam" id="PF00919">
    <property type="entry name" value="UPF0004"/>
    <property type="match status" value="1"/>
</dbReference>
<dbReference type="InterPro" id="IPR007197">
    <property type="entry name" value="rSAM"/>
</dbReference>
<dbReference type="EC" id="2.8.4.4" evidence="8"/>
<keyword evidence="6 8" id="KW-0408">Iron</keyword>
<dbReference type="GO" id="GO:0006400">
    <property type="term" value="P:tRNA modification"/>
    <property type="evidence" value="ECO:0007669"/>
    <property type="project" value="InterPro"/>
</dbReference>
<dbReference type="InterPro" id="IPR058240">
    <property type="entry name" value="rSAM_sf"/>
</dbReference>
<dbReference type="InterPro" id="IPR005840">
    <property type="entry name" value="Ribosomal_uS12_MeSTrfase_RimO"/>
</dbReference>
<feature type="domain" description="Radical SAM core" evidence="11">
    <location>
        <begin position="153"/>
        <end position="383"/>
    </location>
</feature>
<dbReference type="PANTHER" id="PTHR43837:SF1">
    <property type="entry name" value="RIBOSOMAL PROTEIN US12 METHYLTHIOTRANSFERASE RIMO"/>
    <property type="match status" value="1"/>
</dbReference>
<protein>
    <recommendedName>
        <fullName evidence="8">Ribosomal protein uS12 methylthiotransferase RimO</fullName>
        <shortName evidence="8">uS12 MTTase</shortName>
        <shortName evidence="8">uS12 methylthiotransferase</shortName>
        <ecNumber evidence="8">2.8.4.4</ecNumber>
    </recommendedName>
    <alternativeName>
        <fullName evidence="8">Ribosomal protein uS12 (aspartate-C(3))-methylthiotransferase</fullName>
    </alternativeName>
    <alternativeName>
        <fullName evidence="8">Ribosome maturation factor RimO</fullName>
    </alternativeName>
</protein>
<evidence type="ECO:0000256" key="3">
    <source>
        <dbReference type="ARBA" id="ARBA00022679"/>
    </source>
</evidence>
<evidence type="ECO:0000313" key="12">
    <source>
        <dbReference type="EMBL" id="QCQ22353.1"/>
    </source>
</evidence>
<dbReference type="SFLD" id="SFLDG01082">
    <property type="entry name" value="B12-binding_domain_containing"/>
    <property type="match status" value="1"/>
</dbReference>
<dbReference type="GO" id="GO:0005829">
    <property type="term" value="C:cytosol"/>
    <property type="evidence" value="ECO:0007669"/>
    <property type="project" value="TreeGrafter"/>
</dbReference>
<dbReference type="GO" id="GO:0005840">
    <property type="term" value="C:ribosome"/>
    <property type="evidence" value="ECO:0007669"/>
    <property type="project" value="UniProtKB-KW"/>
</dbReference>
<dbReference type="HAMAP" id="MF_01865">
    <property type="entry name" value="MTTase_RimO"/>
    <property type="match status" value="1"/>
</dbReference>
<dbReference type="InterPro" id="IPR012340">
    <property type="entry name" value="NA-bd_OB-fold"/>
</dbReference>
<dbReference type="NCBIfam" id="TIGR00089">
    <property type="entry name" value="MiaB/RimO family radical SAM methylthiotransferase"/>
    <property type="match status" value="1"/>
</dbReference>
<feature type="binding site" evidence="8">
    <location>
        <position position="22"/>
    </location>
    <ligand>
        <name>[4Fe-4S] cluster</name>
        <dbReference type="ChEBI" id="CHEBI:49883"/>
        <label>1</label>
    </ligand>
</feature>
<dbReference type="SFLD" id="SFLDG01061">
    <property type="entry name" value="methylthiotransferase"/>
    <property type="match status" value="1"/>
</dbReference>
<comment type="cofactor">
    <cofactor evidence="8">
        <name>[4Fe-4S] cluster</name>
        <dbReference type="ChEBI" id="CHEBI:49883"/>
    </cofactor>
    <text evidence="8">Binds 2 [4Fe-4S] clusters. One cluster is coordinated with 3 cysteines and an exchangeable S-adenosyl-L-methionine.</text>
</comment>
<dbReference type="SFLD" id="SFLDF00274">
    <property type="entry name" value="ribosomal_protein_S12_methylth"/>
    <property type="match status" value="1"/>
</dbReference>
<dbReference type="GO" id="GO:0051539">
    <property type="term" value="F:4 iron, 4 sulfur cluster binding"/>
    <property type="evidence" value="ECO:0007669"/>
    <property type="project" value="UniProtKB-UniRule"/>
</dbReference>
<evidence type="ECO:0000256" key="5">
    <source>
        <dbReference type="ARBA" id="ARBA00022723"/>
    </source>
</evidence>
<keyword evidence="3 8" id="KW-0808">Transferase</keyword>
<comment type="catalytic activity">
    <reaction evidence="8">
        <text>L-aspartate(89)-[ribosomal protein uS12]-hydrogen + (sulfur carrier)-SH + AH2 + 2 S-adenosyl-L-methionine = 3-methylsulfanyl-L-aspartate(89)-[ribosomal protein uS12]-hydrogen + (sulfur carrier)-H + 5'-deoxyadenosine + L-methionine + A + S-adenosyl-L-homocysteine + 2 H(+)</text>
        <dbReference type="Rhea" id="RHEA:37087"/>
        <dbReference type="Rhea" id="RHEA-COMP:10460"/>
        <dbReference type="Rhea" id="RHEA-COMP:10461"/>
        <dbReference type="Rhea" id="RHEA-COMP:14737"/>
        <dbReference type="Rhea" id="RHEA-COMP:14739"/>
        <dbReference type="ChEBI" id="CHEBI:13193"/>
        <dbReference type="ChEBI" id="CHEBI:15378"/>
        <dbReference type="ChEBI" id="CHEBI:17319"/>
        <dbReference type="ChEBI" id="CHEBI:17499"/>
        <dbReference type="ChEBI" id="CHEBI:29917"/>
        <dbReference type="ChEBI" id="CHEBI:29961"/>
        <dbReference type="ChEBI" id="CHEBI:57844"/>
        <dbReference type="ChEBI" id="CHEBI:57856"/>
        <dbReference type="ChEBI" id="CHEBI:59789"/>
        <dbReference type="ChEBI" id="CHEBI:64428"/>
        <dbReference type="ChEBI" id="CHEBI:73599"/>
        <dbReference type="EC" id="2.8.4.4"/>
    </reaction>
</comment>
<dbReference type="Gene3D" id="3.80.30.20">
    <property type="entry name" value="tm_1862 like domain"/>
    <property type="match status" value="1"/>
</dbReference>
<comment type="subcellular location">
    <subcellularLocation>
        <location evidence="8">Cytoplasm</location>
    </subcellularLocation>
</comment>
<dbReference type="InterPro" id="IPR006638">
    <property type="entry name" value="Elp3/MiaA/NifB-like_rSAM"/>
</dbReference>
<dbReference type="InterPro" id="IPR002792">
    <property type="entry name" value="TRAM_dom"/>
</dbReference>
<feature type="binding site" evidence="8">
    <location>
        <position position="58"/>
    </location>
    <ligand>
        <name>[4Fe-4S] cluster</name>
        <dbReference type="ChEBI" id="CHEBI:49883"/>
        <label>1</label>
    </ligand>
</feature>
<keyword evidence="7 8" id="KW-0411">Iron-sulfur</keyword>
<keyword evidence="1 8" id="KW-0004">4Fe-4S</keyword>
<evidence type="ECO:0000259" key="10">
    <source>
        <dbReference type="PROSITE" id="PS51449"/>
    </source>
</evidence>
<dbReference type="NCBIfam" id="TIGR01125">
    <property type="entry name" value="30S ribosomal protein S12 methylthiotransferase RimO"/>
    <property type="match status" value="1"/>
</dbReference>